<protein>
    <submittedName>
        <fullName evidence="2">Methyltransferase domain-containing protein</fullName>
    </submittedName>
</protein>
<sequence length="207" mass="23051">MALRNDTDRVRRQYDRTAARYDDLISFAERMLFGGGREWVCSRARGEVLEIAAGTGRNLPFYAEDVDLTAIELSPEMLEIARRRAATLGHEADLRVGDAQDLPFPDARFDAVVCTLGLCTIPSPEMAVREAARVLRPGGRLLLLEHVRSPLLPVRVLQIILNPITVLTESDHLLREPLVHVGEAGLVVEELERSKLGIVEKLAARRP</sequence>
<dbReference type="InterPro" id="IPR052356">
    <property type="entry name" value="Thiol_S-MT"/>
</dbReference>
<feature type="domain" description="Methyltransferase type 11" evidence="1">
    <location>
        <begin position="49"/>
        <end position="142"/>
    </location>
</feature>
<keyword evidence="2" id="KW-0808">Transferase</keyword>
<dbReference type="PANTHER" id="PTHR45036">
    <property type="entry name" value="METHYLTRANSFERASE LIKE 7B"/>
    <property type="match status" value="1"/>
</dbReference>
<dbReference type="InterPro" id="IPR029063">
    <property type="entry name" value="SAM-dependent_MTases_sf"/>
</dbReference>
<evidence type="ECO:0000313" key="3">
    <source>
        <dbReference type="Proteomes" id="UP000502706"/>
    </source>
</evidence>
<accession>A0A6G8Q311</accession>
<name>A0A6G8Q311_9ACTN</name>
<dbReference type="CDD" id="cd02440">
    <property type="entry name" value="AdoMet_MTases"/>
    <property type="match status" value="1"/>
</dbReference>
<organism evidence="2 3">
    <name type="scientific">Rubrobacter marinus</name>
    <dbReference type="NCBI Taxonomy" id="2653852"/>
    <lineage>
        <taxon>Bacteria</taxon>
        <taxon>Bacillati</taxon>
        <taxon>Actinomycetota</taxon>
        <taxon>Rubrobacteria</taxon>
        <taxon>Rubrobacterales</taxon>
        <taxon>Rubrobacteraceae</taxon>
        <taxon>Rubrobacter</taxon>
    </lineage>
</organism>
<evidence type="ECO:0000313" key="2">
    <source>
        <dbReference type="EMBL" id="QIN80856.1"/>
    </source>
</evidence>
<dbReference type="EMBL" id="CP045121">
    <property type="protein sequence ID" value="QIN80856.1"/>
    <property type="molecule type" value="Genomic_DNA"/>
</dbReference>
<keyword evidence="3" id="KW-1185">Reference proteome</keyword>
<dbReference type="Pfam" id="PF08241">
    <property type="entry name" value="Methyltransf_11"/>
    <property type="match status" value="1"/>
</dbReference>
<dbReference type="InterPro" id="IPR013216">
    <property type="entry name" value="Methyltransf_11"/>
</dbReference>
<evidence type="ECO:0000259" key="1">
    <source>
        <dbReference type="Pfam" id="PF08241"/>
    </source>
</evidence>
<dbReference type="GO" id="GO:0008757">
    <property type="term" value="F:S-adenosylmethionine-dependent methyltransferase activity"/>
    <property type="evidence" value="ECO:0007669"/>
    <property type="project" value="InterPro"/>
</dbReference>
<proteinExistence type="predicted"/>
<gene>
    <name evidence="2" type="ORF">GBA65_16260</name>
</gene>
<dbReference type="AlphaFoldDB" id="A0A6G8Q311"/>
<dbReference type="RefSeq" id="WP_166397499.1">
    <property type="nucleotide sequence ID" value="NZ_CP045121.1"/>
</dbReference>
<dbReference type="KEGG" id="rmar:GBA65_16260"/>
<reference evidence="2 3" key="1">
    <citation type="submission" date="2019-10" db="EMBL/GenBank/DDBJ databases">
        <title>Rubrobacter sp nov SCSIO 52915 isolated from a deep-sea sediment in the South China Sea.</title>
        <authorList>
            <person name="Chen R.W."/>
        </authorList>
    </citation>
    <scope>NUCLEOTIDE SEQUENCE [LARGE SCALE GENOMIC DNA]</scope>
    <source>
        <strain evidence="2 3">SCSIO 52915</strain>
    </source>
</reference>
<keyword evidence="2" id="KW-0489">Methyltransferase</keyword>
<dbReference type="Gene3D" id="3.40.50.150">
    <property type="entry name" value="Vaccinia Virus protein VP39"/>
    <property type="match status" value="1"/>
</dbReference>
<dbReference type="SUPFAM" id="SSF53335">
    <property type="entry name" value="S-adenosyl-L-methionine-dependent methyltransferases"/>
    <property type="match status" value="1"/>
</dbReference>
<dbReference type="PANTHER" id="PTHR45036:SF1">
    <property type="entry name" value="METHYLTRANSFERASE LIKE 7A"/>
    <property type="match status" value="1"/>
</dbReference>
<dbReference type="GO" id="GO:0032259">
    <property type="term" value="P:methylation"/>
    <property type="evidence" value="ECO:0007669"/>
    <property type="project" value="UniProtKB-KW"/>
</dbReference>
<dbReference type="Proteomes" id="UP000502706">
    <property type="component" value="Chromosome"/>
</dbReference>